<dbReference type="VEuPathDB" id="FungiDB:SAPIO_CDS8035"/>
<proteinExistence type="inferred from homology"/>
<dbReference type="RefSeq" id="XP_016640597.1">
    <property type="nucleotide sequence ID" value="XM_016789762.1"/>
</dbReference>
<comment type="similarity">
    <text evidence="1">Belongs to the isochorismatase family.</text>
</comment>
<evidence type="ECO:0000256" key="1">
    <source>
        <dbReference type="ARBA" id="ARBA00006336"/>
    </source>
</evidence>
<feature type="chain" id="PRO_5001775201" description="Isochorismatase-like domain-containing protein" evidence="2">
    <location>
        <begin position="21"/>
        <end position="270"/>
    </location>
</feature>
<dbReference type="InterPro" id="IPR036380">
    <property type="entry name" value="Isochorismatase-like_sf"/>
</dbReference>
<gene>
    <name evidence="4" type="ORF">SAPIO_CDS8035</name>
</gene>
<dbReference type="GeneID" id="27727107"/>
<dbReference type="PANTHER" id="PTHR43559:SF3">
    <property type="entry name" value="HYDROLASE YCAC-RELATED"/>
    <property type="match status" value="1"/>
</dbReference>
<accession>A0A084G0D6</accession>
<dbReference type="EMBL" id="JOWA01000117">
    <property type="protein sequence ID" value="KEZ40798.1"/>
    <property type="molecule type" value="Genomic_DNA"/>
</dbReference>
<sequence>MKFFQTLTASLLTVAHLASAGKVRVDHAPAPQHAASTTGQGQEEAFHWERLDKDNALLLIVDIQDGLFNLARDWDATAYREQVLAHGAIGKLFDLPVILTTSADQGPNGPLMKEFVDWYPDAPFIHRQGEVNAWDNPDFKAAVRSFNRTQIILGGIVTDVCTAFLAYSLREEGYSVWANIEASGTTSKLIRDNANDGMARAGVNVVSMFSILCDLMRDWRNTPGSAEVLPFIDRFFPVYGIVARAHAGAVTNGTLNPGEEEVANKFHPDP</sequence>
<dbReference type="Gene3D" id="3.40.50.850">
    <property type="entry name" value="Isochorismatase-like"/>
    <property type="match status" value="1"/>
</dbReference>
<reference evidence="4 5" key="1">
    <citation type="journal article" date="2014" name="Genome Announc.">
        <title>Draft genome sequence of the pathogenic fungus Scedosporium apiospermum.</title>
        <authorList>
            <person name="Vandeputte P."/>
            <person name="Ghamrawi S."/>
            <person name="Rechenmann M."/>
            <person name="Iltis A."/>
            <person name="Giraud S."/>
            <person name="Fleury M."/>
            <person name="Thornton C."/>
            <person name="Delhaes L."/>
            <person name="Meyer W."/>
            <person name="Papon N."/>
            <person name="Bouchara J.P."/>
        </authorList>
    </citation>
    <scope>NUCLEOTIDE SEQUENCE [LARGE SCALE GENOMIC DNA]</scope>
    <source>
        <strain evidence="4 5">IHEM 14462</strain>
    </source>
</reference>
<dbReference type="Pfam" id="PF00857">
    <property type="entry name" value="Isochorismatase"/>
    <property type="match status" value="1"/>
</dbReference>
<dbReference type="OrthoDB" id="167809at2759"/>
<evidence type="ECO:0000313" key="4">
    <source>
        <dbReference type="EMBL" id="KEZ40798.1"/>
    </source>
</evidence>
<dbReference type="KEGG" id="sapo:SAPIO_CDS8035"/>
<dbReference type="InterPro" id="IPR000868">
    <property type="entry name" value="Isochorismatase-like_dom"/>
</dbReference>
<evidence type="ECO:0000313" key="5">
    <source>
        <dbReference type="Proteomes" id="UP000028545"/>
    </source>
</evidence>
<dbReference type="SUPFAM" id="SSF52499">
    <property type="entry name" value="Isochorismatase-like hydrolases"/>
    <property type="match status" value="1"/>
</dbReference>
<keyword evidence="2" id="KW-0732">Signal</keyword>
<dbReference type="Proteomes" id="UP000028545">
    <property type="component" value="Unassembled WGS sequence"/>
</dbReference>
<name>A0A084G0D6_PSEDA</name>
<organism evidence="4 5">
    <name type="scientific">Pseudallescheria apiosperma</name>
    <name type="common">Scedosporium apiospermum</name>
    <dbReference type="NCBI Taxonomy" id="563466"/>
    <lineage>
        <taxon>Eukaryota</taxon>
        <taxon>Fungi</taxon>
        <taxon>Dikarya</taxon>
        <taxon>Ascomycota</taxon>
        <taxon>Pezizomycotina</taxon>
        <taxon>Sordariomycetes</taxon>
        <taxon>Hypocreomycetidae</taxon>
        <taxon>Microascales</taxon>
        <taxon>Microascaceae</taxon>
        <taxon>Scedosporium</taxon>
    </lineage>
</organism>
<feature type="signal peptide" evidence="2">
    <location>
        <begin position="1"/>
        <end position="20"/>
    </location>
</feature>
<comment type="caution">
    <text evidence="4">The sequence shown here is derived from an EMBL/GenBank/DDBJ whole genome shotgun (WGS) entry which is preliminary data.</text>
</comment>
<dbReference type="PANTHER" id="PTHR43559">
    <property type="entry name" value="HYDROLASE YCAC-RELATED"/>
    <property type="match status" value="1"/>
</dbReference>
<dbReference type="AlphaFoldDB" id="A0A084G0D6"/>
<keyword evidence="5" id="KW-1185">Reference proteome</keyword>
<dbReference type="HOGENOM" id="CLU_066901_1_1_1"/>
<evidence type="ECO:0000256" key="2">
    <source>
        <dbReference type="SAM" id="SignalP"/>
    </source>
</evidence>
<protein>
    <recommendedName>
        <fullName evidence="3">Isochorismatase-like domain-containing protein</fullName>
    </recommendedName>
</protein>
<feature type="domain" description="Isochorismatase-like" evidence="3">
    <location>
        <begin position="57"/>
        <end position="207"/>
    </location>
</feature>
<evidence type="ECO:0000259" key="3">
    <source>
        <dbReference type="Pfam" id="PF00857"/>
    </source>
</evidence>
<dbReference type="InterPro" id="IPR053152">
    <property type="entry name" value="Hydrolase_YcaC-like"/>
</dbReference>